<dbReference type="OrthoDB" id="3197131at2"/>
<dbReference type="GO" id="GO:0000160">
    <property type="term" value="P:phosphorelay signal transduction system"/>
    <property type="evidence" value="ECO:0007669"/>
    <property type="project" value="InterPro"/>
</dbReference>
<organism evidence="4 5">
    <name type="scientific">Thermobaculum terrenum (strain ATCC BAA-798 / CCMEE 7001 / YNP1)</name>
    <dbReference type="NCBI Taxonomy" id="525904"/>
    <lineage>
        <taxon>Bacteria</taxon>
        <taxon>Bacillati</taxon>
        <taxon>Chloroflexota</taxon>
        <taxon>Chloroflexia</taxon>
        <taxon>Candidatus Thermobaculales</taxon>
        <taxon>Candidatus Thermobaculaceae</taxon>
        <taxon>Thermobaculum</taxon>
    </lineage>
</organism>
<evidence type="ECO:0000313" key="4">
    <source>
        <dbReference type="EMBL" id="ACZ43597.1"/>
    </source>
</evidence>
<keyword evidence="5" id="KW-1185">Reference proteome</keyword>
<dbReference type="SMART" id="SM00448">
    <property type="entry name" value="REC"/>
    <property type="match status" value="1"/>
</dbReference>
<dbReference type="Proteomes" id="UP000000323">
    <property type="component" value="Chromosome 2"/>
</dbReference>
<evidence type="ECO:0000256" key="1">
    <source>
        <dbReference type="ARBA" id="ARBA00022553"/>
    </source>
</evidence>
<gene>
    <name evidence="4" type="ordered locus">Tter_2709</name>
</gene>
<dbReference type="STRING" id="525904.Tter_2709"/>
<dbReference type="InterPro" id="IPR001789">
    <property type="entry name" value="Sig_transdc_resp-reg_receiver"/>
</dbReference>
<protein>
    <submittedName>
        <fullName evidence="4">Response regulator receiver protein</fullName>
    </submittedName>
</protein>
<dbReference type="RefSeq" id="WP_012876628.1">
    <property type="nucleotide sequence ID" value="NC_013526.1"/>
</dbReference>
<evidence type="ECO:0000313" key="5">
    <source>
        <dbReference type="Proteomes" id="UP000000323"/>
    </source>
</evidence>
<evidence type="ECO:0000256" key="2">
    <source>
        <dbReference type="PROSITE-ProRule" id="PRU00169"/>
    </source>
</evidence>
<dbReference type="Pfam" id="PF00072">
    <property type="entry name" value="Response_reg"/>
    <property type="match status" value="1"/>
</dbReference>
<dbReference type="KEGG" id="ttr:Tter_2709"/>
<dbReference type="PANTHER" id="PTHR44591">
    <property type="entry name" value="STRESS RESPONSE REGULATOR PROTEIN 1"/>
    <property type="match status" value="1"/>
</dbReference>
<accession>D1CIM6</accession>
<dbReference type="PROSITE" id="PS50110">
    <property type="entry name" value="RESPONSE_REGULATORY"/>
    <property type="match status" value="1"/>
</dbReference>
<dbReference type="SUPFAM" id="SSF52172">
    <property type="entry name" value="CheY-like"/>
    <property type="match status" value="1"/>
</dbReference>
<proteinExistence type="predicted"/>
<dbReference type="PANTHER" id="PTHR44591:SF3">
    <property type="entry name" value="RESPONSE REGULATORY DOMAIN-CONTAINING PROTEIN"/>
    <property type="match status" value="1"/>
</dbReference>
<reference evidence="5" key="1">
    <citation type="journal article" date="2010" name="Stand. Genomic Sci.">
        <title>Complete genome sequence of 'Thermobaculum terrenum' type strain (YNP1).</title>
        <authorList>
            <person name="Kiss H."/>
            <person name="Cleland D."/>
            <person name="Lapidus A."/>
            <person name="Lucas S."/>
            <person name="Glavina Del Rio T."/>
            <person name="Nolan M."/>
            <person name="Tice H."/>
            <person name="Han C."/>
            <person name="Goodwin L."/>
            <person name="Pitluck S."/>
            <person name="Liolios K."/>
            <person name="Ivanova N."/>
            <person name="Mavromatis K."/>
            <person name="Ovchinnikova G."/>
            <person name="Pati A."/>
            <person name="Chen A."/>
            <person name="Palaniappan K."/>
            <person name="Land M."/>
            <person name="Hauser L."/>
            <person name="Chang Y."/>
            <person name="Jeffries C."/>
            <person name="Lu M."/>
            <person name="Brettin T."/>
            <person name="Detter J."/>
            <person name="Goker M."/>
            <person name="Tindall B."/>
            <person name="Beck B."/>
            <person name="McDermott T."/>
            <person name="Woyke T."/>
            <person name="Bristow J."/>
            <person name="Eisen J."/>
            <person name="Markowitz V."/>
            <person name="Hugenholtz P."/>
            <person name="Kyrpides N."/>
            <person name="Klenk H."/>
            <person name="Cheng J."/>
        </authorList>
    </citation>
    <scope>NUCLEOTIDE SEQUENCE [LARGE SCALE GENOMIC DNA]</scope>
    <source>
        <strain evidence="5">ATCC BAA-798 / YNP1</strain>
    </source>
</reference>
<dbReference type="InterPro" id="IPR050595">
    <property type="entry name" value="Bact_response_regulator"/>
</dbReference>
<dbReference type="Gene3D" id="3.40.50.2300">
    <property type="match status" value="1"/>
</dbReference>
<feature type="domain" description="Response regulatory" evidence="3">
    <location>
        <begin position="5"/>
        <end position="123"/>
    </location>
</feature>
<dbReference type="HOGENOM" id="CLU_000445_69_17_0"/>
<dbReference type="eggNOG" id="COG0745">
    <property type="taxonomic scope" value="Bacteria"/>
</dbReference>
<sequence>MSRPKILIVDDNPVALSLMRDTLELEESYEVLTTSDPREVLQLCREQLPDLVLMDLQMPKMDGYEVTRRLKADARTRDIPVVALTASRLSVEDMGRAMEAGCAGYLQKPVPRSLLLEAVQRYLRRQTTR</sequence>
<dbReference type="EMBL" id="CP001826">
    <property type="protein sequence ID" value="ACZ43597.1"/>
    <property type="molecule type" value="Genomic_DNA"/>
</dbReference>
<name>D1CIM6_THET1</name>
<dbReference type="AlphaFoldDB" id="D1CIM6"/>
<feature type="modified residue" description="4-aspartylphosphate" evidence="2">
    <location>
        <position position="55"/>
    </location>
</feature>
<keyword evidence="1 2" id="KW-0597">Phosphoprotein</keyword>
<dbReference type="InterPro" id="IPR011006">
    <property type="entry name" value="CheY-like_superfamily"/>
</dbReference>
<evidence type="ECO:0000259" key="3">
    <source>
        <dbReference type="PROSITE" id="PS50110"/>
    </source>
</evidence>